<evidence type="ECO:0000313" key="1">
    <source>
        <dbReference type="EMBL" id="MFC3226897.1"/>
    </source>
</evidence>
<evidence type="ECO:0000313" key="2">
    <source>
        <dbReference type="Proteomes" id="UP001595528"/>
    </source>
</evidence>
<dbReference type="EMBL" id="JBHRTR010000018">
    <property type="protein sequence ID" value="MFC3226897.1"/>
    <property type="molecule type" value="Genomic_DNA"/>
</dbReference>
<dbReference type="Proteomes" id="UP001595528">
    <property type="component" value="Unassembled WGS sequence"/>
</dbReference>
<reference evidence="2" key="1">
    <citation type="journal article" date="2019" name="Int. J. Syst. Evol. Microbiol.">
        <title>The Global Catalogue of Microorganisms (GCM) 10K type strain sequencing project: providing services to taxonomists for standard genome sequencing and annotation.</title>
        <authorList>
            <consortium name="The Broad Institute Genomics Platform"/>
            <consortium name="The Broad Institute Genome Sequencing Center for Infectious Disease"/>
            <person name="Wu L."/>
            <person name="Ma J."/>
        </authorList>
    </citation>
    <scope>NUCLEOTIDE SEQUENCE [LARGE SCALE GENOMIC DNA]</scope>
    <source>
        <strain evidence="2">KCTC 42964</strain>
    </source>
</reference>
<gene>
    <name evidence="1" type="ORF">ACFOGJ_06635</name>
</gene>
<comment type="caution">
    <text evidence="1">The sequence shown here is derived from an EMBL/GenBank/DDBJ whole genome shotgun (WGS) entry which is preliminary data.</text>
</comment>
<accession>A0ABV7KX23</accession>
<sequence length="199" mass="20619">MIRKANAVGSGRGSAGGGKAKTVAATICLAAAILGAGVVAERVATAAEGPPAGAADTRLWLQTDQGSVYLVQADGTTYWHRARRAAGSSPGLPGWHRRSDLTVYVAPDATAGLLQHAGPEAIWLVDPAAGSVTRGRLTPDRRKALPSQAGWNIPYATVPRPGLAPMQFWEPGPLAHSFREVAIGHPVVAVSDRPIAARD</sequence>
<proteinExistence type="predicted"/>
<dbReference type="RefSeq" id="WP_379899047.1">
    <property type="nucleotide sequence ID" value="NZ_JBHRTR010000018.1"/>
</dbReference>
<keyword evidence="2" id="KW-1185">Reference proteome</keyword>
<name>A0ABV7KX23_9PROT</name>
<organism evidence="1 2">
    <name type="scientific">Marinibaculum pumilum</name>
    <dbReference type="NCBI Taxonomy" id="1766165"/>
    <lineage>
        <taxon>Bacteria</taxon>
        <taxon>Pseudomonadati</taxon>
        <taxon>Pseudomonadota</taxon>
        <taxon>Alphaproteobacteria</taxon>
        <taxon>Rhodospirillales</taxon>
        <taxon>Rhodospirillaceae</taxon>
        <taxon>Marinibaculum</taxon>
    </lineage>
</organism>
<protein>
    <submittedName>
        <fullName evidence="1">Uncharacterized protein</fullName>
    </submittedName>
</protein>